<proteinExistence type="predicted"/>
<dbReference type="PANTHER" id="PTHR46825:SF9">
    <property type="entry name" value="BETA-LACTAMASE-RELATED DOMAIN-CONTAINING PROTEIN"/>
    <property type="match status" value="1"/>
</dbReference>
<name>A0ABY7T7X8_9SPHI</name>
<keyword evidence="5" id="KW-1185">Reference proteome</keyword>
<dbReference type="InterPro" id="IPR012338">
    <property type="entry name" value="Beta-lactam/transpept-like"/>
</dbReference>
<dbReference type="Gene3D" id="3.40.710.10">
    <property type="entry name" value="DD-peptidase/beta-lactamase superfamily"/>
    <property type="match status" value="1"/>
</dbReference>
<keyword evidence="1" id="KW-0802">TPR repeat</keyword>
<dbReference type="SUPFAM" id="SSF56601">
    <property type="entry name" value="beta-lactamase/transpeptidase-like"/>
    <property type="match status" value="1"/>
</dbReference>
<dbReference type="Proteomes" id="UP001216139">
    <property type="component" value="Chromosome"/>
</dbReference>
<feature type="chain" id="PRO_5046369307" evidence="2">
    <location>
        <begin position="24"/>
        <end position="500"/>
    </location>
</feature>
<keyword evidence="4" id="KW-0378">Hydrolase</keyword>
<feature type="domain" description="Beta-lactamase-related" evidence="3">
    <location>
        <begin position="30"/>
        <end position="362"/>
    </location>
</feature>
<dbReference type="SUPFAM" id="SSF48452">
    <property type="entry name" value="TPR-like"/>
    <property type="match status" value="1"/>
</dbReference>
<evidence type="ECO:0000256" key="2">
    <source>
        <dbReference type="SAM" id="SignalP"/>
    </source>
</evidence>
<dbReference type="Pfam" id="PF00144">
    <property type="entry name" value="Beta-lactamase"/>
    <property type="match status" value="1"/>
</dbReference>
<dbReference type="InterPro" id="IPR050491">
    <property type="entry name" value="AmpC-like"/>
</dbReference>
<dbReference type="GO" id="GO:0016787">
    <property type="term" value="F:hydrolase activity"/>
    <property type="evidence" value="ECO:0007669"/>
    <property type="project" value="UniProtKB-KW"/>
</dbReference>
<feature type="signal peptide" evidence="2">
    <location>
        <begin position="1"/>
        <end position="23"/>
    </location>
</feature>
<dbReference type="InterPro" id="IPR019734">
    <property type="entry name" value="TPR_rpt"/>
</dbReference>
<dbReference type="PROSITE" id="PS50005">
    <property type="entry name" value="TPR"/>
    <property type="match status" value="1"/>
</dbReference>
<organism evidence="4 5">
    <name type="scientific">Mucilaginibacter jinjuensis</name>
    <dbReference type="NCBI Taxonomy" id="1176721"/>
    <lineage>
        <taxon>Bacteria</taxon>
        <taxon>Pseudomonadati</taxon>
        <taxon>Bacteroidota</taxon>
        <taxon>Sphingobacteriia</taxon>
        <taxon>Sphingobacteriales</taxon>
        <taxon>Sphingobacteriaceae</taxon>
        <taxon>Mucilaginibacter</taxon>
    </lineage>
</organism>
<dbReference type="RefSeq" id="WP_273630777.1">
    <property type="nucleotide sequence ID" value="NZ_CP117167.1"/>
</dbReference>
<gene>
    <name evidence="4" type="ORF">PQO05_01025</name>
</gene>
<evidence type="ECO:0000313" key="5">
    <source>
        <dbReference type="Proteomes" id="UP001216139"/>
    </source>
</evidence>
<feature type="repeat" description="TPR" evidence="1">
    <location>
        <begin position="454"/>
        <end position="487"/>
    </location>
</feature>
<protein>
    <submittedName>
        <fullName evidence="4">Serine hydrolase</fullName>
    </submittedName>
</protein>
<dbReference type="Gene3D" id="1.25.40.10">
    <property type="entry name" value="Tetratricopeptide repeat domain"/>
    <property type="match status" value="1"/>
</dbReference>
<dbReference type="InterPro" id="IPR011990">
    <property type="entry name" value="TPR-like_helical_dom_sf"/>
</dbReference>
<dbReference type="InterPro" id="IPR001466">
    <property type="entry name" value="Beta-lactam-related"/>
</dbReference>
<reference evidence="4 5" key="1">
    <citation type="submission" date="2023-02" db="EMBL/GenBank/DDBJ databases">
        <title>Genome sequence of Mucilaginibacter jinjuensis strain KACC 16571.</title>
        <authorList>
            <person name="Kim S."/>
            <person name="Heo J."/>
            <person name="Kwon S.-W."/>
        </authorList>
    </citation>
    <scope>NUCLEOTIDE SEQUENCE [LARGE SCALE GENOMIC DNA]</scope>
    <source>
        <strain evidence="4 5">KACC 16571</strain>
    </source>
</reference>
<evidence type="ECO:0000256" key="1">
    <source>
        <dbReference type="PROSITE-ProRule" id="PRU00339"/>
    </source>
</evidence>
<accession>A0ABY7T7X8</accession>
<dbReference type="EMBL" id="CP117167">
    <property type="protein sequence ID" value="WCT12511.1"/>
    <property type="molecule type" value="Genomic_DNA"/>
</dbReference>
<evidence type="ECO:0000259" key="3">
    <source>
        <dbReference type="Pfam" id="PF00144"/>
    </source>
</evidence>
<keyword evidence="2" id="KW-0732">Signal</keyword>
<sequence length="500" mass="56437">MRIISAIFAAVILMQTAPVNVSAQSVAEKFDQYYQALHEDHEMTGNVAAAENGKVIYQRSFGFADAAAQKLNNRDSQFELASVSKLFTAVAVLQLKDQGLIKLDDPFQHYFPGFPYPAITIRHLLSHTSGLPDIEELVDSALTKNHDKQFTIHDDLQNVINYSRSHKLKFQPGEQWGYSSAGYHLLGLLVEKLSGQTLATYTRDHIFKPAGMDHSYVQTSMAQKHELKRTRNYQYNNHYEMKLQFVDTLSDWREWTYNLALETGGGGIISTAEDMLHFNAALDAGKLLKPETLKEAYTPYQLNNGQKAQPFDLTYCGLGWFIFKDTSHGKIVWGSGANPGTISFMANNIDRHQYLVVLHNVKCNPFNDLKAIDMFNGPAIRYHAALAFIYAQDLYKNGREYANDRLRKLYADTAKYAANENEFNRASLEFRRAGLKNNALAVCEMHVKLFPQSAGALKDYALTEAEYGNKEKAITAYQKALELAPNDNESKEALKKLRAN</sequence>
<dbReference type="PANTHER" id="PTHR46825">
    <property type="entry name" value="D-ALANYL-D-ALANINE-CARBOXYPEPTIDASE/ENDOPEPTIDASE AMPH"/>
    <property type="match status" value="1"/>
</dbReference>
<evidence type="ECO:0000313" key="4">
    <source>
        <dbReference type="EMBL" id="WCT12511.1"/>
    </source>
</evidence>